<proteinExistence type="predicted"/>
<evidence type="ECO:0000313" key="1">
    <source>
        <dbReference type="EMBL" id="KAJ9125255.1"/>
    </source>
</evidence>
<evidence type="ECO:0000313" key="2">
    <source>
        <dbReference type="Proteomes" id="UP001243375"/>
    </source>
</evidence>
<dbReference type="EMBL" id="JASBWU010000001">
    <property type="protein sequence ID" value="KAJ9125255.1"/>
    <property type="molecule type" value="Genomic_DNA"/>
</dbReference>
<reference evidence="1" key="1">
    <citation type="submission" date="2023-04" db="EMBL/GenBank/DDBJ databases">
        <title>Draft Genome sequencing of Naganishia species isolated from polar environments using Oxford Nanopore Technology.</title>
        <authorList>
            <person name="Leo P."/>
            <person name="Venkateswaran K."/>
        </authorList>
    </citation>
    <scope>NUCLEOTIDE SEQUENCE</scope>
    <source>
        <strain evidence="1">MNA-CCFEE 5425</strain>
    </source>
</reference>
<sequence>MTSSRGMTAYEREKRAMAPYRQDGSASETTLQMKGKTEFDVLKENLRFIREDEDPKDVTYEERLARAYESKLFKEYALLETMSEQGIPMPPLQAFELPFAYVEAGQKKQALVKVKVCERCARKVTYKGSGDDVRGREGRDQRKERRRPNPTYSQEQASAGQSDKYGTRSVNGRIRRSESPRRR</sequence>
<organism evidence="1 2">
    <name type="scientific">Naganishia vaughanmartiniae</name>
    <dbReference type="NCBI Taxonomy" id="1424756"/>
    <lineage>
        <taxon>Eukaryota</taxon>
        <taxon>Fungi</taxon>
        <taxon>Dikarya</taxon>
        <taxon>Basidiomycota</taxon>
        <taxon>Agaricomycotina</taxon>
        <taxon>Tremellomycetes</taxon>
        <taxon>Filobasidiales</taxon>
        <taxon>Filobasidiaceae</taxon>
        <taxon>Naganishia</taxon>
    </lineage>
</organism>
<keyword evidence="2" id="KW-1185">Reference proteome</keyword>
<dbReference type="Proteomes" id="UP001243375">
    <property type="component" value="Unassembled WGS sequence"/>
</dbReference>
<comment type="caution">
    <text evidence="1">The sequence shown here is derived from an EMBL/GenBank/DDBJ whole genome shotgun (WGS) entry which is preliminary data.</text>
</comment>
<gene>
    <name evidence="1" type="ORF">QFC22_000210</name>
</gene>
<name>A0ACC2XNR3_9TREE</name>
<protein>
    <submittedName>
        <fullName evidence="1">Uncharacterized protein</fullName>
    </submittedName>
</protein>
<accession>A0ACC2XNR3</accession>